<organism evidence="1 2">
    <name type="scientific">Mycobacterium phage Gaia</name>
    <dbReference type="NCBI Taxonomy" id="1486472"/>
    <lineage>
        <taxon>Viruses</taxon>
        <taxon>Duplodnaviria</taxon>
        <taxon>Heunggongvirae</taxon>
        <taxon>Uroviricota</taxon>
        <taxon>Caudoviricetes</taxon>
        <taxon>Gaiavirus</taxon>
        <taxon>Gaiavirus gaia</taxon>
    </lineage>
</organism>
<proteinExistence type="predicted"/>
<dbReference type="KEGG" id="vg:23679597"/>
<name>A0A068F8S1_9CAUD</name>
<protein>
    <submittedName>
        <fullName evidence="1">Uncharacterized protein</fullName>
    </submittedName>
</protein>
<dbReference type="RefSeq" id="YP_009124833.1">
    <property type="nucleotide sequence ID" value="NC_026590.1"/>
</dbReference>
<evidence type="ECO:0000313" key="1">
    <source>
        <dbReference type="EMBL" id="AID58910.1"/>
    </source>
</evidence>
<dbReference type="Proteomes" id="UP000027491">
    <property type="component" value="Segment"/>
</dbReference>
<accession>A0A068F8S1</accession>
<sequence>MKHSDDGLLSPPFEGRVFVGCGAIYRLGDGPIHILDRVVGEPDYIGKHRLEGAPFATDRK</sequence>
<dbReference type="EMBL" id="KJ567043">
    <property type="protein sequence ID" value="AID58910.1"/>
    <property type="molecule type" value="Genomic_DNA"/>
</dbReference>
<reference evidence="1 2" key="1">
    <citation type="submission" date="2014-03" db="EMBL/GenBank/DDBJ databases">
        <authorList>
            <person name="Yoder B.A."/>
            <person name="Colicchio M.A."/>
            <person name="Schafer C.E."/>
            <person name="Abrahim M.R."/>
            <person name="Adkins N.L."/>
            <person name="Burke K.A."/>
            <person name="Churilla B.M."/>
            <person name="Cohen K.L."/>
            <person name="Fasoranti T.O."/>
            <person name="Genkil J.S."/>
            <person name="Kramer Z.J."/>
            <person name="Prout A.K."/>
            <person name="Schwarz A.G."/>
            <person name="Tish M."/>
            <person name="Vispute N."/>
            <person name="Wilkes K.E."/>
            <person name="Williams C.R."/>
            <person name="Xiao X."/>
            <person name="Yu V.J."/>
            <person name="Lapin J.S."/>
            <person name="Ott C.T."/>
            <person name="Walburn T.D."/>
            <person name="Bradley K.W."/>
            <person name="Clarke D.Q."/>
            <person name="Lewis M.F."/>
            <person name="Barker L.P."/>
            <person name="Bailey C."/>
            <person name="Asai D.J."/>
            <person name="Bowman C.A."/>
            <person name="Russell D.A."/>
            <person name="Pope W.H."/>
            <person name="Jacobs-Sera D."/>
            <person name="Hendrix R.W."/>
            <person name="Hatfull G.F."/>
        </authorList>
    </citation>
    <scope>NUCLEOTIDE SEQUENCE [LARGE SCALE GENOMIC DNA]</scope>
</reference>
<gene>
    <name evidence="1" type="primary">91</name>
    <name evidence="1" type="ORF">PBI_GAIA_91</name>
</gene>
<evidence type="ECO:0000313" key="2">
    <source>
        <dbReference type="Proteomes" id="UP000027491"/>
    </source>
</evidence>
<dbReference type="GeneID" id="23679597"/>
<keyword evidence="2" id="KW-1185">Reference proteome</keyword>